<accession>A0A9Q1K304</accession>
<comment type="caution">
    <text evidence="1">The sequence shown here is derived from an EMBL/GenBank/DDBJ whole genome shotgun (WGS) entry which is preliminary data.</text>
</comment>
<evidence type="ECO:0000313" key="1">
    <source>
        <dbReference type="EMBL" id="KAJ8435818.1"/>
    </source>
</evidence>
<protein>
    <submittedName>
        <fullName evidence="1">Uncharacterized protein</fullName>
    </submittedName>
</protein>
<reference evidence="1" key="1">
    <citation type="submission" date="2022-04" db="EMBL/GenBank/DDBJ databases">
        <title>Carnegiea gigantea Genome sequencing and assembly v2.</title>
        <authorList>
            <person name="Copetti D."/>
            <person name="Sanderson M.J."/>
            <person name="Burquez A."/>
            <person name="Wojciechowski M.F."/>
        </authorList>
    </citation>
    <scope>NUCLEOTIDE SEQUENCE</scope>
    <source>
        <strain evidence="1">SGP5-SGP5p</strain>
        <tissue evidence="1">Aerial part</tissue>
    </source>
</reference>
<dbReference type="AlphaFoldDB" id="A0A9Q1K304"/>
<gene>
    <name evidence="1" type="ORF">Cgig2_017113</name>
</gene>
<dbReference type="PANTHER" id="PTHR37610">
    <property type="entry name" value="CCHC-TYPE DOMAIN-CONTAINING PROTEIN"/>
    <property type="match status" value="1"/>
</dbReference>
<keyword evidence="2" id="KW-1185">Reference proteome</keyword>
<dbReference type="EMBL" id="JAKOGI010000385">
    <property type="protein sequence ID" value="KAJ8435818.1"/>
    <property type="molecule type" value="Genomic_DNA"/>
</dbReference>
<dbReference type="PANTHER" id="PTHR37610:SF6">
    <property type="entry name" value="GAG-POLYPEPTIDE OF LTR COPIA-TYPE-RELATED"/>
    <property type="match status" value="1"/>
</dbReference>
<proteinExistence type="predicted"/>
<dbReference type="Proteomes" id="UP001153076">
    <property type="component" value="Unassembled WGS sequence"/>
</dbReference>
<dbReference type="OrthoDB" id="5544992at2759"/>
<name>A0A9Q1K304_9CARY</name>
<organism evidence="1 2">
    <name type="scientific">Carnegiea gigantea</name>
    <dbReference type="NCBI Taxonomy" id="171969"/>
    <lineage>
        <taxon>Eukaryota</taxon>
        <taxon>Viridiplantae</taxon>
        <taxon>Streptophyta</taxon>
        <taxon>Embryophyta</taxon>
        <taxon>Tracheophyta</taxon>
        <taxon>Spermatophyta</taxon>
        <taxon>Magnoliopsida</taxon>
        <taxon>eudicotyledons</taxon>
        <taxon>Gunneridae</taxon>
        <taxon>Pentapetalae</taxon>
        <taxon>Caryophyllales</taxon>
        <taxon>Cactineae</taxon>
        <taxon>Cactaceae</taxon>
        <taxon>Cactoideae</taxon>
        <taxon>Echinocereeae</taxon>
        <taxon>Carnegiea</taxon>
    </lineage>
</organism>
<sequence>MNDLQNPLFLHPFKGLGSLFIQEKLQGANNDRSWRRNVEIGLVAKRKLRITRSDEDLIKVDMWDTCNSMVIAHEIWLQLEQRFSISNGSRKYIIHKEIYEAKSYSYARLRCYWEELKAMNELPKLTVTEEIKVFLQVLTKQREEQRSQLLLMTPLPSVEAACSLIQQEESEREILEVTNWKLRLLLYIAKMRRLRMQELAQHVGTRGIHLTTVGLS</sequence>
<evidence type="ECO:0000313" key="2">
    <source>
        <dbReference type="Proteomes" id="UP001153076"/>
    </source>
</evidence>